<gene>
    <name evidence="2" type="ORF">METZ01_LOCUS157302</name>
</gene>
<dbReference type="PANTHER" id="PTHR32251:SF17">
    <property type="entry name" value="STEROID 5-ALPHA REDUCTASE C-TERMINAL DOMAIN-CONTAINING PROTEIN"/>
    <property type="match status" value="1"/>
</dbReference>
<feature type="non-terminal residue" evidence="2">
    <location>
        <position position="1"/>
    </location>
</feature>
<evidence type="ECO:0000256" key="1">
    <source>
        <dbReference type="SAM" id="Phobius"/>
    </source>
</evidence>
<feature type="transmembrane region" description="Helical" evidence="1">
    <location>
        <begin position="33"/>
        <end position="54"/>
    </location>
</feature>
<feature type="transmembrane region" description="Helical" evidence="1">
    <location>
        <begin position="7"/>
        <end position="27"/>
    </location>
</feature>
<feature type="transmembrane region" description="Helical" evidence="1">
    <location>
        <begin position="74"/>
        <end position="100"/>
    </location>
</feature>
<dbReference type="Gene3D" id="1.20.120.1630">
    <property type="match status" value="1"/>
</dbReference>
<dbReference type="PANTHER" id="PTHR32251">
    <property type="entry name" value="3-OXO-5-ALPHA-STEROID 4-DEHYDROGENASE"/>
    <property type="match status" value="1"/>
</dbReference>
<feature type="transmembrane region" description="Helical" evidence="1">
    <location>
        <begin position="106"/>
        <end position="127"/>
    </location>
</feature>
<keyword evidence="1" id="KW-1133">Transmembrane helix</keyword>
<dbReference type="Pfam" id="PF06966">
    <property type="entry name" value="DUF1295"/>
    <property type="match status" value="1"/>
</dbReference>
<name>A0A382ASL0_9ZZZZ</name>
<dbReference type="AlphaFoldDB" id="A0A382ASL0"/>
<keyword evidence="1" id="KW-0472">Membrane</keyword>
<protein>
    <submittedName>
        <fullName evidence="2">Uncharacterized protein</fullName>
    </submittedName>
</protein>
<organism evidence="2">
    <name type="scientific">marine metagenome</name>
    <dbReference type="NCBI Taxonomy" id="408172"/>
    <lineage>
        <taxon>unclassified sequences</taxon>
        <taxon>metagenomes</taxon>
        <taxon>ecological metagenomes</taxon>
    </lineage>
</organism>
<dbReference type="EMBL" id="UINC01026642">
    <property type="protein sequence ID" value="SVB04448.1"/>
    <property type="molecule type" value="Genomic_DNA"/>
</dbReference>
<dbReference type="GO" id="GO:0016020">
    <property type="term" value="C:membrane"/>
    <property type="evidence" value="ECO:0007669"/>
    <property type="project" value="TreeGrafter"/>
</dbReference>
<reference evidence="2" key="1">
    <citation type="submission" date="2018-05" db="EMBL/GenBank/DDBJ databases">
        <authorList>
            <person name="Lanie J.A."/>
            <person name="Ng W.-L."/>
            <person name="Kazmierczak K.M."/>
            <person name="Andrzejewski T.M."/>
            <person name="Davidsen T.M."/>
            <person name="Wayne K.J."/>
            <person name="Tettelin H."/>
            <person name="Glass J.I."/>
            <person name="Rusch D."/>
            <person name="Podicherti R."/>
            <person name="Tsui H.-C.T."/>
            <person name="Winkler M.E."/>
        </authorList>
    </citation>
    <scope>NUCLEOTIDE SEQUENCE</scope>
</reference>
<proteinExistence type="predicted"/>
<sequence length="233" mass="26180">YLLKTERFYDLTGSLTYLTVTAVALGLGPSANIRSWTLAVLVAVWAARLGSFLFRRIQADGSDGRFDEIRTSFVRFLVAWTLQGVWVCFTAGAALAAIASERSVPLGLFAWLGLVLWVAGFVIEVVADQQKSTFRAWPENRDKFMNTGLWTWSRHPNYFGEIMLWTGVAMIALPVLQGWQYVTLVSPLFVFLLLTKVSGMPMLEARADTRWGGSPEYETYKSNTPALWPRRPS</sequence>
<keyword evidence="1" id="KW-0812">Transmembrane</keyword>
<accession>A0A382ASL0</accession>
<feature type="transmembrane region" description="Helical" evidence="1">
    <location>
        <begin position="158"/>
        <end position="176"/>
    </location>
</feature>
<evidence type="ECO:0000313" key="2">
    <source>
        <dbReference type="EMBL" id="SVB04448.1"/>
    </source>
</evidence>
<dbReference type="PROSITE" id="PS50244">
    <property type="entry name" value="S5A_REDUCTASE"/>
    <property type="match status" value="1"/>
</dbReference>
<dbReference type="InterPro" id="IPR010721">
    <property type="entry name" value="UstE-like"/>
</dbReference>